<gene>
    <name evidence="10" type="ORF">DHW29_15865</name>
</gene>
<dbReference type="InterPro" id="IPR003171">
    <property type="entry name" value="Mehydrof_redctse-like"/>
</dbReference>
<dbReference type="SUPFAM" id="SSF51730">
    <property type="entry name" value="FAD-linked oxidoreductase"/>
    <property type="match status" value="1"/>
</dbReference>
<evidence type="ECO:0000256" key="8">
    <source>
        <dbReference type="ARBA" id="ARBA00048628"/>
    </source>
</evidence>
<dbReference type="Gene3D" id="3.20.20.220">
    <property type="match status" value="1"/>
</dbReference>
<proteinExistence type="inferred from homology"/>
<evidence type="ECO:0000256" key="5">
    <source>
        <dbReference type="ARBA" id="ARBA00022827"/>
    </source>
</evidence>
<accession>A0A3D2SPX2</accession>
<organism evidence="10 11">
    <name type="scientific">Acinetobacter ursingii</name>
    <dbReference type="NCBI Taxonomy" id="108980"/>
    <lineage>
        <taxon>Bacteria</taxon>
        <taxon>Pseudomonadati</taxon>
        <taxon>Pseudomonadota</taxon>
        <taxon>Gammaproteobacteria</taxon>
        <taxon>Moraxellales</taxon>
        <taxon>Moraxellaceae</taxon>
        <taxon>Acinetobacter</taxon>
    </lineage>
</organism>
<feature type="non-terminal residue" evidence="10">
    <location>
        <position position="1"/>
    </location>
</feature>
<dbReference type="GO" id="GO:0009086">
    <property type="term" value="P:methionine biosynthetic process"/>
    <property type="evidence" value="ECO:0007669"/>
    <property type="project" value="TreeGrafter"/>
</dbReference>
<comment type="caution">
    <text evidence="10">The sequence shown here is derived from an EMBL/GenBank/DDBJ whole genome shotgun (WGS) entry which is preliminary data.</text>
</comment>
<sequence>ITQFFFNPDAYFYFIERLEKEGITIPIAPGIMPITNASNLIRFADGTGAEIPRWIRKQLAAYGDDSASIKAFGHEVIVKLCERLIAGGAPTLHFYSMNQTEPTRQLVVDLGLI</sequence>
<dbReference type="PANTHER" id="PTHR45754:SF3">
    <property type="entry name" value="METHYLENETETRAHYDROFOLATE REDUCTASE (NADPH)"/>
    <property type="match status" value="1"/>
</dbReference>
<evidence type="ECO:0000256" key="9">
    <source>
        <dbReference type="RuleBase" id="RU003862"/>
    </source>
</evidence>
<protein>
    <recommendedName>
        <fullName evidence="9">Methylenetetrahydrofolate reductase</fullName>
    </recommendedName>
</protein>
<evidence type="ECO:0000256" key="2">
    <source>
        <dbReference type="ARBA" id="ARBA00004777"/>
    </source>
</evidence>
<keyword evidence="4 9" id="KW-0285">Flavoprotein</keyword>
<comment type="catalytic activity">
    <reaction evidence="8">
        <text>(6S)-5-methyl-5,6,7,8-tetrahydrofolate + NAD(+) = (6R)-5,10-methylene-5,6,7,8-tetrahydrofolate + NADH + H(+)</text>
        <dbReference type="Rhea" id="RHEA:19821"/>
        <dbReference type="ChEBI" id="CHEBI:15378"/>
        <dbReference type="ChEBI" id="CHEBI:15636"/>
        <dbReference type="ChEBI" id="CHEBI:18608"/>
        <dbReference type="ChEBI" id="CHEBI:57540"/>
        <dbReference type="ChEBI" id="CHEBI:57945"/>
        <dbReference type="EC" id="1.5.1.54"/>
    </reaction>
    <physiologicalReaction direction="right-to-left" evidence="8">
        <dbReference type="Rhea" id="RHEA:19823"/>
    </physiologicalReaction>
</comment>
<keyword evidence="5 9" id="KW-0274">FAD</keyword>
<dbReference type="InterPro" id="IPR029041">
    <property type="entry name" value="FAD-linked_oxidoreductase-like"/>
</dbReference>
<comment type="similarity">
    <text evidence="3 9">Belongs to the methylenetetrahydrofolate reductase family.</text>
</comment>
<dbReference type="GO" id="GO:0071949">
    <property type="term" value="F:FAD binding"/>
    <property type="evidence" value="ECO:0007669"/>
    <property type="project" value="TreeGrafter"/>
</dbReference>
<comment type="pathway">
    <text evidence="7">Amino-acid biosynthesis; L-methionine biosynthesis via de novo pathway.</text>
</comment>
<evidence type="ECO:0000256" key="4">
    <source>
        <dbReference type="ARBA" id="ARBA00022630"/>
    </source>
</evidence>
<dbReference type="EMBL" id="DPVE01000290">
    <property type="protein sequence ID" value="HCK31501.1"/>
    <property type="molecule type" value="Genomic_DNA"/>
</dbReference>
<evidence type="ECO:0000256" key="3">
    <source>
        <dbReference type="ARBA" id="ARBA00006743"/>
    </source>
</evidence>
<dbReference type="GO" id="GO:0005829">
    <property type="term" value="C:cytosol"/>
    <property type="evidence" value="ECO:0007669"/>
    <property type="project" value="TreeGrafter"/>
</dbReference>
<dbReference type="GO" id="GO:0106312">
    <property type="term" value="F:methylenetetrahydrofolate reductase (NADH) activity"/>
    <property type="evidence" value="ECO:0007669"/>
    <property type="project" value="UniProtKB-EC"/>
</dbReference>
<comment type="pathway">
    <text evidence="2 9">One-carbon metabolism; tetrahydrofolate interconversion.</text>
</comment>
<evidence type="ECO:0000313" key="10">
    <source>
        <dbReference type="EMBL" id="HCK31501.1"/>
    </source>
</evidence>
<dbReference type="AlphaFoldDB" id="A0A3D2SPX2"/>
<comment type="cofactor">
    <cofactor evidence="1 9">
        <name>FAD</name>
        <dbReference type="ChEBI" id="CHEBI:57692"/>
    </cofactor>
</comment>
<evidence type="ECO:0000256" key="7">
    <source>
        <dbReference type="ARBA" id="ARBA00034478"/>
    </source>
</evidence>
<name>A0A3D2SPX2_9GAMM</name>
<reference evidence="10 11" key="1">
    <citation type="journal article" date="2018" name="Nat. Biotechnol.">
        <title>A standardized bacterial taxonomy based on genome phylogeny substantially revises the tree of life.</title>
        <authorList>
            <person name="Parks D.H."/>
            <person name="Chuvochina M."/>
            <person name="Waite D.W."/>
            <person name="Rinke C."/>
            <person name="Skarshewski A."/>
            <person name="Chaumeil P.A."/>
            <person name="Hugenholtz P."/>
        </authorList>
    </citation>
    <scope>NUCLEOTIDE SEQUENCE [LARGE SCALE GENOMIC DNA]</scope>
    <source>
        <strain evidence="10">UBA9669</strain>
    </source>
</reference>
<evidence type="ECO:0000313" key="11">
    <source>
        <dbReference type="Proteomes" id="UP000263596"/>
    </source>
</evidence>
<dbReference type="GO" id="GO:0035999">
    <property type="term" value="P:tetrahydrofolate interconversion"/>
    <property type="evidence" value="ECO:0007669"/>
    <property type="project" value="UniProtKB-UniPathway"/>
</dbReference>
<dbReference type="PANTHER" id="PTHR45754">
    <property type="entry name" value="METHYLENETETRAHYDROFOLATE REDUCTASE"/>
    <property type="match status" value="1"/>
</dbReference>
<dbReference type="Proteomes" id="UP000263596">
    <property type="component" value="Unassembled WGS sequence"/>
</dbReference>
<evidence type="ECO:0000256" key="6">
    <source>
        <dbReference type="ARBA" id="ARBA00023002"/>
    </source>
</evidence>
<dbReference type="Pfam" id="PF02219">
    <property type="entry name" value="MTHFR"/>
    <property type="match status" value="1"/>
</dbReference>
<dbReference type="UniPathway" id="UPA00193"/>
<evidence type="ECO:0000256" key="1">
    <source>
        <dbReference type="ARBA" id="ARBA00001974"/>
    </source>
</evidence>
<keyword evidence="6 9" id="KW-0560">Oxidoreductase</keyword>